<proteinExistence type="predicted"/>
<protein>
    <recommendedName>
        <fullName evidence="4">Polyketide synthase</fullName>
    </recommendedName>
</protein>
<evidence type="ECO:0000313" key="3">
    <source>
        <dbReference type="Proteomes" id="UP001287356"/>
    </source>
</evidence>
<sequence>MPCSHYKATQMTSSGYAANASTTASNYTVASQRRRRTNCRSERPLQSGALVLSPKPDHRQAMDRSTFNLTALESAPCAHSANVPTQPMPIESSGGFSDDIVVVGAGYRLGVGVNDTLSFWEALCTAGTIGTGIFTANFSAQFRPSFLSEYVLGAQGHHDPGAQCQKATSPSSPSGDFPSEVLHSHDPLSNHVDDCQGAKASRPDTDPFKFFGLSQDLEPGTGLQLQKFEQLAIAAAEALITAVLLNATTQLWSRSIACVTKTQQGIGLSRQDDEVHFLDLVHKIRHADQPWTSNQSMSDTSNQARQTLALVDYDYELPLHFNLRNNFQDLSQGFETGSNHVHLTYHRLLPHSPVYRHRVGTAGDEAT</sequence>
<feature type="region of interest" description="Disordered" evidence="1">
    <location>
        <begin position="22"/>
        <end position="49"/>
    </location>
</feature>
<gene>
    <name evidence="2" type="ORF">B0T24DRAFT_73515</name>
</gene>
<organism evidence="2 3">
    <name type="scientific">Lasiosphaeria ovina</name>
    <dbReference type="NCBI Taxonomy" id="92902"/>
    <lineage>
        <taxon>Eukaryota</taxon>
        <taxon>Fungi</taxon>
        <taxon>Dikarya</taxon>
        <taxon>Ascomycota</taxon>
        <taxon>Pezizomycotina</taxon>
        <taxon>Sordariomycetes</taxon>
        <taxon>Sordariomycetidae</taxon>
        <taxon>Sordariales</taxon>
        <taxon>Lasiosphaeriaceae</taxon>
        <taxon>Lasiosphaeria</taxon>
    </lineage>
</organism>
<dbReference type="Proteomes" id="UP001287356">
    <property type="component" value="Unassembled WGS sequence"/>
</dbReference>
<comment type="caution">
    <text evidence="2">The sequence shown here is derived from an EMBL/GenBank/DDBJ whole genome shotgun (WGS) entry which is preliminary data.</text>
</comment>
<dbReference type="AlphaFoldDB" id="A0AAE0NMA7"/>
<feature type="region of interest" description="Disordered" evidence="1">
    <location>
        <begin position="158"/>
        <end position="183"/>
    </location>
</feature>
<reference evidence="2" key="1">
    <citation type="journal article" date="2023" name="Mol. Phylogenet. Evol.">
        <title>Genome-scale phylogeny and comparative genomics of the fungal order Sordariales.</title>
        <authorList>
            <person name="Hensen N."/>
            <person name="Bonometti L."/>
            <person name="Westerberg I."/>
            <person name="Brannstrom I.O."/>
            <person name="Guillou S."/>
            <person name="Cros-Aarteil S."/>
            <person name="Calhoun S."/>
            <person name="Haridas S."/>
            <person name="Kuo A."/>
            <person name="Mondo S."/>
            <person name="Pangilinan J."/>
            <person name="Riley R."/>
            <person name="LaButti K."/>
            <person name="Andreopoulos B."/>
            <person name="Lipzen A."/>
            <person name="Chen C."/>
            <person name="Yan M."/>
            <person name="Daum C."/>
            <person name="Ng V."/>
            <person name="Clum A."/>
            <person name="Steindorff A."/>
            <person name="Ohm R.A."/>
            <person name="Martin F."/>
            <person name="Silar P."/>
            <person name="Natvig D.O."/>
            <person name="Lalanne C."/>
            <person name="Gautier V."/>
            <person name="Ament-Velasquez S.L."/>
            <person name="Kruys A."/>
            <person name="Hutchinson M.I."/>
            <person name="Powell A.J."/>
            <person name="Barry K."/>
            <person name="Miller A.N."/>
            <person name="Grigoriev I.V."/>
            <person name="Debuchy R."/>
            <person name="Gladieux P."/>
            <person name="Hiltunen Thoren M."/>
            <person name="Johannesson H."/>
        </authorList>
    </citation>
    <scope>NUCLEOTIDE SEQUENCE</scope>
    <source>
        <strain evidence="2">CBS 958.72</strain>
    </source>
</reference>
<feature type="compositionally biased region" description="Polar residues" evidence="1">
    <location>
        <begin position="165"/>
        <end position="174"/>
    </location>
</feature>
<name>A0AAE0NMA7_9PEZI</name>
<dbReference type="EMBL" id="JAULSN010000001">
    <property type="protein sequence ID" value="KAK3384136.1"/>
    <property type="molecule type" value="Genomic_DNA"/>
</dbReference>
<evidence type="ECO:0000313" key="2">
    <source>
        <dbReference type="EMBL" id="KAK3384136.1"/>
    </source>
</evidence>
<accession>A0AAE0NMA7</accession>
<keyword evidence="3" id="KW-1185">Reference proteome</keyword>
<reference evidence="2" key="2">
    <citation type="submission" date="2023-06" db="EMBL/GenBank/DDBJ databases">
        <authorList>
            <consortium name="Lawrence Berkeley National Laboratory"/>
            <person name="Haridas S."/>
            <person name="Hensen N."/>
            <person name="Bonometti L."/>
            <person name="Westerberg I."/>
            <person name="Brannstrom I.O."/>
            <person name="Guillou S."/>
            <person name="Cros-Aarteil S."/>
            <person name="Calhoun S."/>
            <person name="Kuo A."/>
            <person name="Mondo S."/>
            <person name="Pangilinan J."/>
            <person name="Riley R."/>
            <person name="Labutti K."/>
            <person name="Andreopoulos B."/>
            <person name="Lipzen A."/>
            <person name="Chen C."/>
            <person name="Yanf M."/>
            <person name="Daum C."/>
            <person name="Ng V."/>
            <person name="Clum A."/>
            <person name="Steindorff A."/>
            <person name="Ohm R."/>
            <person name="Martin F."/>
            <person name="Silar P."/>
            <person name="Natvig D."/>
            <person name="Lalanne C."/>
            <person name="Gautier V."/>
            <person name="Ament-Velasquez S.L."/>
            <person name="Kruys A."/>
            <person name="Hutchinson M.I."/>
            <person name="Powell A.J."/>
            <person name="Barry K."/>
            <person name="Miller A.N."/>
            <person name="Grigoriev I.V."/>
            <person name="Debuchy R."/>
            <person name="Gladieux P."/>
            <person name="Thoren M.H."/>
            <person name="Johannesson H."/>
        </authorList>
    </citation>
    <scope>NUCLEOTIDE SEQUENCE</scope>
    <source>
        <strain evidence="2">CBS 958.72</strain>
    </source>
</reference>
<evidence type="ECO:0000256" key="1">
    <source>
        <dbReference type="SAM" id="MobiDB-lite"/>
    </source>
</evidence>
<feature type="compositionally biased region" description="Low complexity" evidence="1">
    <location>
        <begin position="22"/>
        <end position="31"/>
    </location>
</feature>
<evidence type="ECO:0008006" key="4">
    <source>
        <dbReference type="Google" id="ProtNLM"/>
    </source>
</evidence>